<evidence type="ECO:0000256" key="15">
    <source>
        <dbReference type="ARBA" id="ARBA00051875"/>
    </source>
</evidence>
<name>A0A135YMP4_9FIRM</name>
<dbReference type="GO" id="GO:0016075">
    <property type="term" value="P:rRNA catabolic process"/>
    <property type="evidence" value="ECO:0007669"/>
    <property type="project" value="UniProtKB-UniRule"/>
</dbReference>
<dbReference type="eggNOG" id="COG0689">
    <property type="taxonomic scope" value="Bacteria"/>
</dbReference>
<reference evidence="22 23" key="1">
    <citation type="submission" date="2016-02" db="EMBL/GenBank/DDBJ databases">
        <authorList>
            <person name="Wen L."/>
            <person name="He K."/>
            <person name="Yang H."/>
        </authorList>
    </citation>
    <scope>NUCLEOTIDE SEQUENCE [LARGE SCALE GENOMIC DNA]</scope>
    <source>
        <strain evidence="22 23">MJR8628A</strain>
    </source>
</reference>
<evidence type="ECO:0000256" key="4">
    <source>
        <dbReference type="ARBA" id="ARBA00022552"/>
    </source>
</evidence>
<dbReference type="HAMAP" id="MF_00564">
    <property type="entry name" value="RNase_PH"/>
    <property type="match status" value="1"/>
</dbReference>
<sequence length="475" mass="52665">MAIIENPLGKKSEVACGYKEENTSSRPDGRSLDQIRDVKITRNYTKYSAGSVLIEVGNTKVICTASIEEGVPHFMKGAGSGWITAEYSMLPSATESRKKRDSSKGKVDGRSQEIQRLIGRSIRSVVDMEALGERTIWIDCDVIQADGGTRTASITGAYVALADALYKLYKSGQIKKMPVKNLLAAISIGIIDDEVRLDICYEEDSKAMVDTNVVMNNRGEFIEIQGTGEERPFTREELSRILELAEKGNRDLMRLQRQALGEVADAIIGCEYKREAVIATGNMHKLEEIQTMLSDLDFKILSMKDVDLEGLEIIENGRTFEHNALIKARTIAQKTGMIAIGDDSGIEVDALDKRPGIYSARYAGENATDEDNRNKMFEELEGVPMDKRTARFVCVIALVFPDGKEILARGKVEGKIAIKTSGENGFGYDSMFIPEGYDETFGVLSPEIKNSFSHRSRALEIMKDKLIKILAERTI</sequence>
<comment type="function">
    <text evidence="18">Pyrophosphatase that catalyzes the hydrolysis of nucleoside triphosphates to their monophosphate derivatives, with a high preference for the non-canonical purine nucleotides XTP (xanthosine triphosphate), dITP (deoxyinosine triphosphate) and ITP. Seems to function as a house-cleaning enzyme that removes non-canonical purine nucleotides from the nucleotide pool, thus preventing their incorporation into DNA/RNA and avoiding chromosomal lesions.</text>
</comment>
<evidence type="ECO:0000256" key="9">
    <source>
        <dbReference type="ARBA" id="ARBA00022723"/>
    </source>
</evidence>
<dbReference type="EC" id="3.6.1.66" evidence="18"/>
<dbReference type="HAMAP" id="MF_01405">
    <property type="entry name" value="Non_canon_purine_NTPase"/>
    <property type="match status" value="1"/>
</dbReference>
<keyword evidence="10 18" id="KW-0547">Nucleotide-binding</keyword>
<evidence type="ECO:0000256" key="8">
    <source>
        <dbReference type="ARBA" id="ARBA00022695"/>
    </source>
</evidence>
<comment type="catalytic activity">
    <reaction evidence="16 18">
        <text>XTP + H2O = XMP + diphosphate + H(+)</text>
        <dbReference type="Rhea" id="RHEA:28610"/>
        <dbReference type="ChEBI" id="CHEBI:15377"/>
        <dbReference type="ChEBI" id="CHEBI:15378"/>
        <dbReference type="ChEBI" id="CHEBI:33019"/>
        <dbReference type="ChEBI" id="CHEBI:57464"/>
        <dbReference type="ChEBI" id="CHEBI:61314"/>
        <dbReference type="EC" id="3.6.1.66"/>
    </reaction>
</comment>
<feature type="domain" description="Exoribonuclease phosphorolytic" evidence="21">
    <location>
        <begin position="182"/>
        <end position="248"/>
    </location>
</feature>
<comment type="caution">
    <text evidence="18">Lacks conserved residue(s) required for the propagation of feature annotation.</text>
</comment>
<comment type="similarity">
    <text evidence="1 17">Belongs to the RNase PH family.</text>
</comment>
<evidence type="ECO:0000256" key="10">
    <source>
        <dbReference type="ARBA" id="ARBA00022741"/>
    </source>
</evidence>
<dbReference type="AlphaFoldDB" id="A0A135YMP4"/>
<dbReference type="InterPro" id="IPR020922">
    <property type="entry name" value="dITP/XTP_pyrophosphatase"/>
</dbReference>
<dbReference type="GO" id="GO:0031125">
    <property type="term" value="P:rRNA 3'-end processing"/>
    <property type="evidence" value="ECO:0007669"/>
    <property type="project" value="UniProtKB-ARBA"/>
</dbReference>
<feature type="domain" description="Exoribonuclease phosphorolytic" evidence="20">
    <location>
        <begin position="34"/>
        <end position="164"/>
    </location>
</feature>
<feature type="binding site" evidence="18">
    <location>
        <begin position="426"/>
        <end position="429"/>
    </location>
    <ligand>
        <name>substrate</name>
    </ligand>
</feature>
<dbReference type="InterPro" id="IPR020568">
    <property type="entry name" value="Ribosomal_Su5_D2-typ_SF"/>
</dbReference>
<dbReference type="GO" id="GO:0000166">
    <property type="term" value="F:nucleotide binding"/>
    <property type="evidence" value="ECO:0007669"/>
    <property type="project" value="UniProtKB-KW"/>
</dbReference>
<keyword evidence="4 17" id="KW-0698">rRNA processing</keyword>
<dbReference type="GO" id="GO:0017111">
    <property type="term" value="F:ribonucleoside triphosphate phosphatase activity"/>
    <property type="evidence" value="ECO:0007669"/>
    <property type="project" value="InterPro"/>
</dbReference>
<dbReference type="Pfam" id="PF01725">
    <property type="entry name" value="Ham1p_like"/>
    <property type="match status" value="1"/>
</dbReference>
<dbReference type="CDD" id="cd11362">
    <property type="entry name" value="RNase_PH_bact"/>
    <property type="match status" value="1"/>
</dbReference>
<comment type="caution">
    <text evidence="22">The sequence shown here is derived from an EMBL/GenBank/DDBJ whole genome shotgun (WGS) entry which is preliminary data.</text>
</comment>
<keyword evidence="8 17" id="KW-0548">Nucleotidyltransferase</keyword>
<dbReference type="GO" id="GO:0035870">
    <property type="term" value="F:dITP diphosphatase activity"/>
    <property type="evidence" value="ECO:0007669"/>
    <property type="project" value="UniProtKB-UniRule"/>
</dbReference>
<keyword evidence="6 17" id="KW-0808">Transferase</keyword>
<feature type="binding site" evidence="17">
    <location>
        <begin position="148"/>
        <end position="150"/>
    </location>
    <ligand>
        <name>phosphate</name>
        <dbReference type="ChEBI" id="CHEBI:43474"/>
        <note>substrate</note>
    </ligand>
</feature>
<dbReference type="RefSeq" id="WP_021934933.1">
    <property type="nucleotide sequence ID" value="NZ_CAXUJS010000021.1"/>
</dbReference>
<comment type="catalytic activity">
    <reaction evidence="15 18">
        <text>dITP + H2O = dIMP + diphosphate + H(+)</text>
        <dbReference type="Rhea" id="RHEA:28342"/>
        <dbReference type="ChEBI" id="CHEBI:15377"/>
        <dbReference type="ChEBI" id="CHEBI:15378"/>
        <dbReference type="ChEBI" id="CHEBI:33019"/>
        <dbReference type="ChEBI" id="CHEBI:61194"/>
        <dbReference type="ChEBI" id="CHEBI:61382"/>
        <dbReference type="EC" id="3.6.1.66"/>
    </reaction>
</comment>
<feature type="binding site" evidence="18">
    <location>
        <begin position="454"/>
        <end position="455"/>
    </location>
    <ligand>
        <name>substrate</name>
    </ligand>
</feature>
<dbReference type="InterPro" id="IPR002637">
    <property type="entry name" value="RdgB/HAM1"/>
</dbReference>
<dbReference type="Proteomes" id="UP000070326">
    <property type="component" value="Unassembled WGS sequence"/>
</dbReference>
<dbReference type="eggNOG" id="COG0127">
    <property type="taxonomic scope" value="Bacteria"/>
</dbReference>
<dbReference type="InterPro" id="IPR029001">
    <property type="entry name" value="ITPase-like_fam"/>
</dbReference>
<protein>
    <recommendedName>
        <fullName evidence="17 18">Multifunctional fusion protein</fullName>
    </recommendedName>
    <domain>
        <recommendedName>
            <fullName evidence="18">dITP/XTP pyrophosphatase</fullName>
            <ecNumber evidence="18">3.6.1.66</ecNumber>
        </recommendedName>
        <alternativeName>
            <fullName evidence="18">Non-canonical purine NTP pyrophosphatase</fullName>
        </alternativeName>
        <alternativeName>
            <fullName evidence="18">Non-standard purine NTP pyrophosphatase</fullName>
        </alternativeName>
        <alternativeName>
            <fullName evidence="18">Nucleoside-triphosphate diphosphatase</fullName>
        </alternativeName>
        <alternativeName>
            <fullName evidence="18">Nucleoside-triphosphate pyrophosphatase</fullName>
            <shortName evidence="18">NTPase</shortName>
        </alternativeName>
    </domain>
    <domain>
        <recommendedName>
            <fullName evidence="17">Ribonuclease PH</fullName>
            <shortName evidence="17">RNase PH</shortName>
            <ecNumber evidence="17">2.7.7.56</ecNumber>
        </recommendedName>
        <alternativeName>
            <fullName evidence="17">tRNA nucleotidyltransferase</fullName>
        </alternativeName>
    </domain>
</protein>
<feature type="binding site" evidence="18">
    <location>
        <position position="343"/>
    </location>
    <ligand>
        <name>Mg(2+)</name>
        <dbReference type="ChEBI" id="CHEBI:18420"/>
    </ligand>
</feature>
<dbReference type="InterPro" id="IPR027408">
    <property type="entry name" value="PNPase/RNase_PH_dom_sf"/>
</dbReference>
<keyword evidence="11 18" id="KW-0378">Hydrolase</keyword>
<dbReference type="NCBIfam" id="TIGR01966">
    <property type="entry name" value="RNasePH"/>
    <property type="match status" value="1"/>
</dbReference>
<comment type="catalytic activity">
    <reaction evidence="18">
        <text>ITP + H2O = IMP + diphosphate + H(+)</text>
        <dbReference type="Rhea" id="RHEA:29399"/>
        <dbReference type="ChEBI" id="CHEBI:15377"/>
        <dbReference type="ChEBI" id="CHEBI:15378"/>
        <dbReference type="ChEBI" id="CHEBI:33019"/>
        <dbReference type="ChEBI" id="CHEBI:58053"/>
        <dbReference type="ChEBI" id="CHEBI:61402"/>
        <dbReference type="EC" id="3.6.1.66"/>
    </reaction>
</comment>
<dbReference type="SUPFAM" id="SSF52972">
    <property type="entry name" value="ITPase-like"/>
    <property type="match status" value="1"/>
</dbReference>
<dbReference type="GO" id="GO:0036220">
    <property type="term" value="F:ITP diphosphatase activity"/>
    <property type="evidence" value="ECO:0007669"/>
    <property type="project" value="UniProtKB-UniRule"/>
</dbReference>
<dbReference type="Pfam" id="PF03725">
    <property type="entry name" value="RNase_PH_C"/>
    <property type="match status" value="1"/>
</dbReference>
<dbReference type="SUPFAM" id="SSF55666">
    <property type="entry name" value="Ribonuclease PH domain 2-like"/>
    <property type="match status" value="1"/>
</dbReference>
<evidence type="ECO:0000256" key="2">
    <source>
        <dbReference type="ARBA" id="ARBA00008023"/>
    </source>
</evidence>
<dbReference type="FunFam" id="3.90.950.10:FF:000001">
    <property type="entry name" value="dITP/XTP pyrophosphatase"/>
    <property type="match status" value="1"/>
</dbReference>
<comment type="similarity">
    <text evidence="2 18 19">Belongs to the HAM1 NTPase family.</text>
</comment>
<keyword evidence="13" id="KW-0694">RNA-binding</keyword>
<evidence type="ECO:0000259" key="21">
    <source>
        <dbReference type="Pfam" id="PF03725"/>
    </source>
</evidence>
<feature type="binding site" evidence="18">
    <location>
        <position position="449"/>
    </location>
    <ligand>
        <name>substrate</name>
    </ligand>
</feature>
<keyword evidence="14 18" id="KW-0546">Nucleotide metabolism</keyword>
<evidence type="ECO:0000259" key="20">
    <source>
        <dbReference type="Pfam" id="PF01138"/>
    </source>
</evidence>
<dbReference type="PATRIC" id="fig|1261.3.peg.758"/>
<dbReference type="SUPFAM" id="SSF54211">
    <property type="entry name" value="Ribosomal protein S5 domain 2-like"/>
    <property type="match status" value="1"/>
</dbReference>
<evidence type="ECO:0000256" key="13">
    <source>
        <dbReference type="ARBA" id="ARBA00022884"/>
    </source>
</evidence>
<dbReference type="NCBIfam" id="TIGR00042">
    <property type="entry name" value="RdgB/HAM1 family non-canonical purine NTP pyrophosphatase"/>
    <property type="match status" value="1"/>
</dbReference>
<dbReference type="GO" id="GO:0009117">
    <property type="term" value="P:nucleotide metabolic process"/>
    <property type="evidence" value="ECO:0007669"/>
    <property type="project" value="UniProtKB-KW"/>
</dbReference>
<dbReference type="PROSITE" id="PS01277">
    <property type="entry name" value="RIBONUCLEASE_PH"/>
    <property type="match status" value="1"/>
</dbReference>
<evidence type="ECO:0000256" key="18">
    <source>
        <dbReference type="HAMAP-Rule" id="MF_01405"/>
    </source>
</evidence>
<evidence type="ECO:0000313" key="23">
    <source>
        <dbReference type="Proteomes" id="UP000070326"/>
    </source>
</evidence>
<dbReference type="GO" id="GO:0036222">
    <property type="term" value="F:XTP diphosphatase activity"/>
    <property type="evidence" value="ECO:0007669"/>
    <property type="project" value="UniProtKB-UniRule"/>
</dbReference>
<dbReference type="EMBL" id="LSQZ01000087">
    <property type="protein sequence ID" value="KXI10653.1"/>
    <property type="molecule type" value="Genomic_DNA"/>
</dbReference>
<comment type="subunit">
    <text evidence="3 18">Homodimer.</text>
</comment>
<dbReference type="Gene3D" id="3.30.230.70">
    <property type="entry name" value="GHMP Kinase, N-terminal domain"/>
    <property type="match status" value="1"/>
</dbReference>
<dbReference type="GO" id="GO:0000049">
    <property type="term" value="F:tRNA binding"/>
    <property type="evidence" value="ECO:0007669"/>
    <property type="project" value="UniProtKB-UniRule"/>
</dbReference>
<dbReference type="InterPro" id="IPR018336">
    <property type="entry name" value="RNase_PH_CS"/>
</dbReference>
<evidence type="ECO:0000256" key="3">
    <source>
        <dbReference type="ARBA" id="ARBA00011738"/>
    </source>
</evidence>
<keyword evidence="7 17" id="KW-0819">tRNA processing</keyword>
<accession>A0A135YMP4</accession>
<dbReference type="FunFam" id="3.30.230.70:FF:000003">
    <property type="entry name" value="Ribonuclease PH"/>
    <property type="match status" value="1"/>
</dbReference>
<dbReference type="PANTHER" id="PTHR11953:SF0">
    <property type="entry name" value="EXOSOME COMPLEX COMPONENT RRP41"/>
    <property type="match status" value="1"/>
</dbReference>
<dbReference type="Gene3D" id="3.90.950.10">
    <property type="match status" value="1"/>
</dbReference>
<dbReference type="EC" id="2.7.7.56" evidence="17"/>
<dbReference type="GO" id="GO:0009146">
    <property type="term" value="P:purine nucleoside triphosphate catabolic process"/>
    <property type="evidence" value="ECO:0007669"/>
    <property type="project" value="UniProtKB-UniRule"/>
</dbReference>
<dbReference type="STRING" id="1261.HMPREF3195_01773"/>
<gene>
    <name evidence="17" type="primary">rph</name>
    <name evidence="22" type="ORF">HMPREF3195_01773</name>
</gene>
<dbReference type="InterPro" id="IPR036345">
    <property type="entry name" value="ExoRNase_PH_dom2_sf"/>
</dbReference>
<organism evidence="22 23">
    <name type="scientific">Peptostreptococcus anaerobius</name>
    <dbReference type="NCBI Taxonomy" id="1261"/>
    <lineage>
        <taxon>Bacteria</taxon>
        <taxon>Bacillati</taxon>
        <taxon>Bacillota</taxon>
        <taxon>Clostridia</taxon>
        <taxon>Peptostreptococcales</taxon>
        <taxon>Peptostreptococcaceae</taxon>
        <taxon>Peptostreptococcus</taxon>
    </lineage>
</organism>
<evidence type="ECO:0000313" key="22">
    <source>
        <dbReference type="EMBL" id="KXI10653.1"/>
    </source>
</evidence>
<feature type="binding site" evidence="18">
    <location>
        <position position="344"/>
    </location>
    <ligand>
        <name>substrate</name>
    </ligand>
</feature>
<evidence type="ECO:0000256" key="5">
    <source>
        <dbReference type="ARBA" id="ARBA00022555"/>
    </source>
</evidence>
<evidence type="ECO:0000256" key="16">
    <source>
        <dbReference type="ARBA" id="ARBA00052017"/>
    </source>
</evidence>
<dbReference type="Pfam" id="PF01138">
    <property type="entry name" value="RNase_PH"/>
    <property type="match status" value="1"/>
</dbReference>
<dbReference type="GO" id="GO:0000175">
    <property type="term" value="F:3'-5'-RNA exonuclease activity"/>
    <property type="evidence" value="ECO:0007669"/>
    <property type="project" value="UniProtKB-UniRule"/>
</dbReference>
<dbReference type="CDD" id="cd00515">
    <property type="entry name" value="HAM1"/>
    <property type="match status" value="1"/>
</dbReference>
<keyword evidence="9 18" id="KW-0479">Metal-binding</keyword>
<dbReference type="InterPro" id="IPR002381">
    <property type="entry name" value="RNase_PH_bac-type"/>
</dbReference>
<feature type="binding site" evidence="18">
    <location>
        <begin position="280"/>
        <end position="285"/>
    </location>
    <ligand>
        <name>substrate</name>
    </ligand>
</feature>
<dbReference type="GO" id="GO:0009022">
    <property type="term" value="F:tRNA nucleotidyltransferase activity"/>
    <property type="evidence" value="ECO:0007669"/>
    <property type="project" value="UniProtKB-UniRule"/>
</dbReference>
<feature type="active site" description="Proton acceptor" evidence="18">
    <location>
        <position position="343"/>
    </location>
</feature>
<dbReference type="PANTHER" id="PTHR11953">
    <property type="entry name" value="EXOSOME COMPLEX COMPONENT"/>
    <property type="match status" value="1"/>
</dbReference>
<evidence type="ECO:0000256" key="14">
    <source>
        <dbReference type="ARBA" id="ARBA00023080"/>
    </source>
</evidence>
<dbReference type="GO" id="GO:0046872">
    <property type="term" value="F:metal ion binding"/>
    <property type="evidence" value="ECO:0007669"/>
    <property type="project" value="UniProtKB-KW"/>
</dbReference>
<evidence type="ECO:0000256" key="17">
    <source>
        <dbReference type="HAMAP-Rule" id="MF_00564"/>
    </source>
</evidence>
<dbReference type="InterPro" id="IPR015847">
    <property type="entry name" value="ExoRNase_PH_dom2"/>
</dbReference>
<comment type="catalytic activity">
    <reaction evidence="17">
        <text>tRNA(n+1) + phosphate = tRNA(n) + a ribonucleoside 5'-diphosphate</text>
        <dbReference type="Rhea" id="RHEA:10628"/>
        <dbReference type="Rhea" id="RHEA-COMP:17343"/>
        <dbReference type="Rhea" id="RHEA-COMP:17344"/>
        <dbReference type="ChEBI" id="CHEBI:43474"/>
        <dbReference type="ChEBI" id="CHEBI:57930"/>
        <dbReference type="ChEBI" id="CHEBI:173114"/>
        <dbReference type="EC" id="2.7.7.56"/>
    </reaction>
</comment>
<comment type="cofactor">
    <cofactor evidence="18">
        <name>Mg(2+)</name>
        <dbReference type="ChEBI" id="CHEBI:18420"/>
    </cofactor>
    <text evidence="18">Binds 1 Mg(2+) ion per subunit.</text>
</comment>
<evidence type="ECO:0000256" key="1">
    <source>
        <dbReference type="ARBA" id="ARBA00006678"/>
    </source>
</evidence>
<evidence type="ECO:0000256" key="11">
    <source>
        <dbReference type="ARBA" id="ARBA00022801"/>
    </source>
</evidence>
<dbReference type="InterPro" id="IPR050080">
    <property type="entry name" value="RNase_PH"/>
</dbReference>
<feature type="binding site" evidence="17">
    <location>
        <position position="110"/>
    </location>
    <ligand>
        <name>phosphate</name>
        <dbReference type="ChEBI" id="CHEBI:43474"/>
        <note>substrate</note>
    </ligand>
</feature>
<evidence type="ECO:0000256" key="19">
    <source>
        <dbReference type="RuleBase" id="RU003781"/>
    </source>
</evidence>
<keyword evidence="12 18" id="KW-0460">Magnesium</keyword>
<evidence type="ECO:0000256" key="6">
    <source>
        <dbReference type="ARBA" id="ARBA00022679"/>
    </source>
</evidence>
<keyword evidence="5 17" id="KW-0820">tRNA-binding</keyword>
<comment type="function">
    <text evidence="17">Phosphorolytic 3'-5' exoribonuclease that plays an important role in tRNA 3'-end maturation. Removes nucleotide residues following the 3'-CCA terminus of tRNAs; can also add nucleotides to the ends of RNA molecules by using nucleoside diphosphates as substrates, but this may not be physiologically important. Probably plays a role in initiation of 16S rRNA degradation (leading to ribosome degradation) during starvation.</text>
</comment>
<evidence type="ECO:0000256" key="7">
    <source>
        <dbReference type="ARBA" id="ARBA00022694"/>
    </source>
</evidence>
<dbReference type="InterPro" id="IPR001247">
    <property type="entry name" value="ExoRNase_PH_dom1"/>
</dbReference>
<evidence type="ECO:0000256" key="12">
    <source>
        <dbReference type="ARBA" id="ARBA00022842"/>
    </source>
</evidence>
<proteinExistence type="inferred from homology"/>
<dbReference type="GO" id="GO:0008033">
    <property type="term" value="P:tRNA processing"/>
    <property type="evidence" value="ECO:0007669"/>
    <property type="project" value="UniProtKB-UniRule"/>
</dbReference>
<comment type="subunit">
    <text evidence="17">Homohexameric ring arranged as a trimer of dimers.</text>
</comment>